<reference evidence="12" key="1">
    <citation type="submission" date="2021-02" db="EMBL/GenBank/DDBJ databases">
        <authorList>
            <person name="Dougan E. K."/>
            <person name="Rhodes N."/>
            <person name="Thang M."/>
            <person name="Chan C."/>
        </authorList>
    </citation>
    <scope>NUCLEOTIDE SEQUENCE</scope>
</reference>
<organism evidence="12 13">
    <name type="scientific">Symbiodinium natans</name>
    <dbReference type="NCBI Taxonomy" id="878477"/>
    <lineage>
        <taxon>Eukaryota</taxon>
        <taxon>Sar</taxon>
        <taxon>Alveolata</taxon>
        <taxon>Dinophyceae</taxon>
        <taxon>Suessiales</taxon>
        <taxon>Symbiodiniaceae</taxon>
        <taxon>Symbiodinium</taxon>
    </lineage>
</organism>
<dbReference type="Gene3D" id="2.130.10.30">
    <property type="entry name" value="Regulator of chromosome condensation 1/beta-lactamase-inhibitor protein II"/>
    <property type="match status" value="2"/>
</dbReference>
<dbReference type="Proteomes" id="UP000604046">
    <property type="component" value="Unassembled WGS sequence"/>
</dbReference>
<evidence type="ECO:0000256" key="10">
    <source>
        <dbReference type="ARBA" id="ARBA00047899"/>
    </source>
</evidence>
<dbReference type="Pfam" id="PF13540">
    <property type="entry name" value="RCC1_2"/>
    <property type="match status" value="1"/>
</dbReference>
<dbReference type="PANTHER" id="PTHR47460">
    <property type="entry name" value="SERINE/THREONINE-PROTEIN KINASE-LIKE PROTEIN ACR4"/>
    <property type="match status" value="1"/>
</dbReference>
<keyword evidence="7" id="KW-1015">Disulfide bond</keyword>
<keyword evidence="13" id="KW-1185">Reference proteome</keyword>
<keyword evidence="8" id="KW-0675">Receptor</keyword>
<evidence type="ECO:0000256" key="11">
    <source>
        <dbReference type="ARBA" id="ARBA00048679"/>
    </source>
</evidence>
<evidence type="ECO:0000256" key="9">
    <source>
        <dbReference type="ARBA" id="ARBA00023180"/>
    </source>
</evidence>
<dbReference type="EMBL" id="CAJNDS010000829">
    <property type="protein sequence ID" value="CAE7236465.1"/>
    <property type="molecule type" value="Genomic_DNA"/>
</dbReference>
<name>A0A812KUT3_9DINO</name>
<evidence type="ECO:0000256" key="2">
    <source>
        <dbReference type="ARBA" id="ARBA00012513"/>
    </source>
</evidence>
<evidence type="ECO:0000256" key="8">
    <source>
        <dbReference type="ARBA" id="ARBA00023170"/>
    </source>
</evidence>
<comment type="catalytic activity">
    <reaction evidence="10">
        <text>L-threonyl-[protein] + ATP = O-phospho-L-threonyl-[protein] + ADP + H(+)</text>
        <dbReference type="Rhea" id="RHEA:46608"/>
        <dbReference type="Rhea" id="RHEA-COMP:11060"/>
        <dbReference type="Rhea" id="RHEA-COMP:11605"/>
        <dbReference type="ChEBI" id="CHEBI:15378"/>
        <dbReference type="ChEBI" id="CHEBI:30013"/>
        <dbReference type="ChEBI" id="CHEBI:30616"/>
        <dbReference type="ChEBI" id="CHEBI:61977"/>
        <dbReference type="ChEBI" id="CHEBI:456216"/>
        <dbReference type="EC" id="2.7.11.1"/>
    </reaction>
</comment>
<feature type="non-terminal residue" evidence="12">
    <location>
        <position position="924"/>
    </location>
</feature>
<evidence type="ECO:0000256" key="3">
    <source>
        <dbReference type="ARBA" id="ARBA00022692"/>
    </source>
</evidence>
<evidence type="ECO:0000313" key="13">
    <source>
        <dbReference type="Proteomes" id="UP000604046"/>
    </source>
</evidence>
<accession>A0A812KUT3</accession>
<evidence type="ECO:0000256" key="4">
    <source>
        <dbReference type="ARBA" id="ARBA00022729"/>
    </source>
</evidence>
<dbReference type="SUPFAM" id="SSF50985">
    <property type="entry name" value="RCC1/BLIP-II"/>
    <property type="match status" value="2"/>
</dbReference>
<dbReference type="EC" id="2.7.11.1" evidence="2"/>
<dbReference type="GO" id="GO:0004674">
    <property type="term" value="F:protein serine/threonine kinase activity"/>
    <property type="evidence" value="ECO:0007669"/>
    <property type="project" value="UniProtKB-KW"/>
</dbReference>
<sequence>EKCNYYGWYNSRFRLGAQCKRCVHYRSCEDRRPSACADRFGPSIWRKVAPDTSTVLPGREYKVEPELTGKYCEKNEILALEEDLGGLEGCQQVCGQISNCRYFAYYPRNEPLEDASEAACSAPCRIYSGCRRPSRTACQTPPVMIYSARTTTTTQVVPPPSTTTAATTTISRATTTTTTTITTTITTTTTTTTTTTATTTTTTATTTTTTTTTAPTTTTTTITTTTTTTTTTATTTTITTTTTTATITTTTTATTATTTTATTTTTTTTTTITTTTTTTTAITTTSPPPSVVLSIEAGDQFSCRIKASDSTVFCWGKEGLRIQPPIGVAFFRISLGDTFGCGLRVSDRKPQCWGESPPAVPASAPALTTISAGATRHACGLAENQTAYCWGDTEPIPANLQDTRFAFITASKDPNSNAACGIPADQDLGVQCWGSPLPAGGVPTGVNFSSIGLGQGFGAGINRDTRLVEYFGFGECTGSIQGTEERWTCTGNDAYGFVDDLLGYFPPALSGRNVAVEDPISVGRNGACAPVRSGVPGPEGLYAPRCWGRIDFNINESATPDSKATPYTFDLLNSTALTGISVGVAHACGRRLEVFEPSPQEEFCWGFESHGEFAPSNPSPVPTPTPPPITSPRTIYSVEAGELFSCRITESDNTVQCWGRPGPRTEPPGEAFFQISLGLKFGCGVRLSDQKPQCWGESPPAVPASAPALTTISAAAEGFACGLTENQTAYCWGNAKPIPASLVDTRFASITASKDHVSDAVCGIPVDEALGVQCWGHPLPDSGLIGSTKYSSIGHAKFWCGINKHTRVAKCSGGPDGLVSDLHQPELRVEDPISVGPFGACALRVVAGITEPQAAPRCWGKVDRFIQDDSNVRPKEIAMPYDWKDLGYRNLTSVSMGFSHACGRRDDGAAVCWGFDYAGETSPP</sequence>
<keyword evidence="9" id="KW-0325">Glycoprotein</keyword>
<evidence type="ECO:0000256" key="6">
    <source>
        <dbReference type="ARBA" id="ARBA00023136"/>
    </source>
</evidence>
<evidence type="ECO:0000256" key="7">
    <source>
        <dbReference type="ARBA" id="ARBA00023157"/>
    </source>
</evidence>
<keyword evidence="4" id="KW-0732">Signal</keyword>
<keyword evidence="5" id="KW-1133">Transmembrane helix</keyword>
<gene>
    <name evidence="12" type="primary">CR4</name>
    <name evidence="12" type="ORF">SNAT2548_LOCUS10190</name>
</gene>
<keyword evidence="6" id="KW-0472">Membrane</keyword>
<comment type="catalytic activity">
    <reaction evidence="11">
        <text>L-seryl-[protein] + ATP = O-phospho-L-seryl-[protein] + ADP + H(+)</text>
        <dbReference type="Rhea" id="RHEA:17989"/>
        <dbReference type="Rhea" id="RHEA-COMP:9863"/>
        <dbReference type="Rhea" id="RHEA-COMP:11604"/>
        <dbReference type="ChEBI" id="CHEBI:15378"/>
        <dbReference type="ChEBI" id="CHEBI:29999"/>
        <dbReference type="ChEBI" id="CHEBI:30616"/>
        <dbReference type="ChEBI" id="CHEBI:83421"/>
        <dbReference type="ChEBI" id="CHEBI:456216"/>
        <dbReference type="EC" id="2.7.11.1"/>
    </reaction>
</comment>
<proteinExistence type="predicted"/>
<dbReference type="GO" id="GO:0016020">
    <property type="term" value="C:membrane"/>
    <property type="evidence" value="ECO:0007669"/>
    <property type="project" value="UniProtKB-SubCell"/>
</dbReference>
<protein>
    <recommendedName>
        <fullName evidence="2">non-specific serine/threonine protein kinase</fullName>
        <ecNumber evidence="2">2.7.11.1</ecNumber>
    </recommendedName>
</protein>
<dbReference type="SUPFAM" id="SSF64518">
    <property type="entry name" value="Phase 1 flagellin"/>
    <property type="match status" value="1"/>
</dbReference>
<dbReference type="AlphaFoldDB" id="A0A812KUT3"/>
<evidence type="ECO:0000313" key="12">
    <source>
        <dbReference type="EMBL" id="CAE7236465.1"/>
    </source>
</evidence>
<dbReference type="OrthoDB" id="436071at2759"/>
<evidence type="ECO:0000256" key="1">
    <source>
        <dbReference type="ARBA" id="ARBA00004479"/>
    </source>
</evidence>
<dbReference type="PANTHER" id="PTHR47460:SF1">
    <property type="entry name" value="SERINE_THREONINE-PROTEIN KINASE-LIKE PROTEIN ACR4"/>
    <property type="match status" value="1"/>
</dbReference>
<evidence type="ECO:0000256" key="5">
    <source>
        <dbReference type="ARBA" id="ARBA00022989"/>
    </source>
</evidence>
<dbReference type="InterPro" id="IPR009091">
    <property type="entry name" value="RCC1/BLIP-II"/>
</dbReference>
<comment type="subcellular location">
    <subcellularLocation>
        <location evidence="1">Membrane</location>
        <topology evidence="1">Single-pass type I membrane protein</topology>
    </subcellularLocation>
</comment>
<comment type="caution">
    <text evidence="12">The sequence shown here is derived from an EMBL/GenBank/DDBJ whole genome shotgun (WGS) entry which is preliminary data.</text>
</comment>
<keyword evidence="3" id="KW-0812">Transmembrane</keyword>